<dbReference type="AlphaFoldDB" id="A0A380MVD6"/>
<accession>A0A380MVD6</accession>
<dbReference type="Gene3D" id="2.130.10.10">
    <property type="entry name" value="YVTN repeat-like/Quinoprotein amine dehydrogenase"/>
    <property type="match status" value="1"/>
</dbReference>
<dbReference type="OrthoDB" id="7067372at2"/>
<evidence type="ECO:0000256" key="1">
    <source>
        <dbReference type="SAM" id="SignalP"/>
    </source>
</evidence>
<dbReference type="InterPro" id="IPR011044">
    <property type="entry name" value="Quino_amine_DH_bsu"/>
</dbReference>
<evidence type="ECO:0000313" key="3">
    <source>
        <dbReference type="Proteomes" id="UP000254575"/>
    </source>
</evidence>
<feature type="chain" id="PRO_5017012925" evidence="1">
    <location>
        <begin position="22"/>
        <end position="383"/>
    </location>
</feature>
<evidence type="ECO:0000313" key="2">
    <source>
        <dbReference type="EMBL" id="SUO96550.1"/>
    </source>
</evidence>
<organism evidence="2 3">
    <name type="scientific">Suttonella indologenes</name>
    <dbReference type="NCBI Taxonomy" id="13276"/>
    <lineage>
        <taxon>Bacteria</taxon>
        <taxon>Pseudomonadati</taxon>
        <taxon>Pseudomonadota</taxon>
        <taxon>Gammaproteobacteria</taxon>
        <taxon>Cardiobacteriales</taxon>
        <taxon>Cardiobacteriaceae</taxon>
        <taxon>Suttonella</taxon>
    </lineage>
</organism>
<keyword evidence="1" id="KW-0732">Signal</keyword>
<dbReference type="SUPFAM" id="SSF50969">
    <property type="entry name" value="YVTN repeat-like/Quinoprotein amine dehydrogenase"/>
    <property type="match status" value="1"/>
</dbReference>
<gene>
    <name evidence="2" type="ORF">NCTC10717_01054</name>
</gene>
<feature type="signal peptide" evidence="1">
    <location>
        <begin position="1"/>
        <end position="21"/>
    </location>
</feature>
<keyword evidence="3" id="KW-1185">Reference proteome</keyword>
<protein>
    <submittedName>
        <fullName evidence="2">Uncharacterized protein</fullName>
    </submittedName>
</protein>
<dbReference type="InterPro" id="IPR015943">
    <property type="entry name" value="WD40/YVTN_repeat-like_dom_sf"/>
</dbReference>
<dbReference type="Proteomes" id="UP000254575">
    <property type="component" value="Unassembled WGS sequence"/>
</dbReference>
<name>A0A380MVD6_9GAMM</name>
<proteinExistence type="predicted"/>
<sequence length="383" mass="43658">MNTFLRLCTLILALAAWQTPAQEQSKVDLYNPTRHAFIAGTAVPAIAVVDLAEQKQIDLLNLPVQAKVFASSTDSHYLAFSDRIDRAVYTFNLKTREIKRHPTPSTAYRLIFIPNSSKILVVLFKNIAVLDFASGELNVIEKDFQSLYTRYNIVFSIYSRTVWVMQENTPIIYRYRLDKPQEGWSEITMEGDKGFGMGAPSFEDKVIAFNTYYADEGFIYFNDSGKVIRTGKMHDSRHLNEAMVEPYVDNGTRHVIFGDKRGNLKIYDLDKSDEPMEYQISFPPNRFRTGWLDQYLIVAGDQNLGIYPFEDMDKGTVISFGYEENVNDVWVSGDSKTLLFGTARSNKLGIFDLQRQVRLSDIPLSGIAEVGRIRMNTANTICY</sequence>
<dbReference type="EMBL" id="UHIA01000004">
    <property type="protein sequence ID" value="SUO96550.1"/>
    <property type="molecule type" value="Genomic_DNA"/>
</dbReference>
<dbReference type="RefSeq" id="WP_115218314.1">
    <property type="nucleotide sequence ID" value="NZ_UHIA01000004.1"/>
</dbReference>
<reference evidence="2 3" key="1">
    <citation type="submission" date="2018-06" db="EMBL/GenBank/DDBJ databases">
        <authorList>
            <consortium name="Pathogen Informatics"/>
            <person name="Doyle S."/>
        </authorList>
    </citation>
    <scope>NUCLEOTIDE SEQUENCE [LARGE SCALE GENOMIC DNA]</scope>
    <source>
        <strain evidence="2 3">NCTC10717</strain>
    </source>
</reference>